<dbReference type="GO" id="GO:0005524">
    <property type="term" value="F:ATP binding"/>
    <property type="evidence" value="ECO:0007669"/>
    <property type="project" value="UniProtKB-KW"/>
</dbReference>
<evidence type="ECO:0000256" key="6">
    <source>
        <dbReference type="ARBA" id="ARBA00022840"/>
    </source>
</evidence>
<dbReference type="GO" id="GO:0005737">
    <property type="term" value="C:cytoplasm"/>
    <property type="evidence" value="ECO:0007669"/>
    <property type="project" value="TreeGrafter"/>
</dbReference>
<evidence type="ECO:0000256" key="9">
    <source>
        <dbReference type="ARBA" id="ARBA00047493"/>
    </source>
</evidence>
<comment type="catalytic activity">
    <reaction evidence="9">
        <text>(6S)-5,6,7,8-tetrahydrofolyl-(gamma-L-Glu)(n) + L-glutamate + ATP = (6S)-5,6,7,8-tetrahydrofolyl-(gamma-L-Glu)(n+1) + ADP + phosphate + H(+)</text>
        <dbReference type="Rhea" id="RHEA:10580"/>
        <dbReference type="Rhea" id="RHEA-COMP:14738"/>
        <dbReference type="Rhea" id="RHEA-COMP:14740"/>
        <dbReference type="ChEBI" id="CHEBI:15378"/>
        <dbReference type="ChEBI" id="CHEBI:29985"/>
        <dbReference type="ChEBI" id="CHEBI:30616"/>
        <dbReference type="ChEBI" id="CHEBI:43474"/>
        <dbReference type="ChEBI" id="CHEBI:141005"/>
        <dbReference type="ChEBI" id="CHEBI:456216"/>
        <dbReference type="EC" id="6.3.2.17"/>
    </reaction>
</comment>
<dbReference type="Proteomes" id="UP000885759">
    <property type="component" value="Unassembled WGS sequence"/>
</dbReference>
<evidence type="ECO:0000256" key="7">
    <source>
        <dbReference type="ARBA" id="ARBA00022842"/>
    </source>
</evidence>
<accession>A0A7C4VC65</accession>
<evidence type="ECO:0000259" key="10">
    <source>
        <dbReference type="Pfam" id="PF02875"/>
    </source>
</evidence>
<dbReference type="NCBIfam" id="TIGR01499">
    <property type="entry name" value="folC"/>
    <property type="match status" value="1"/>
</dbReference>
<gene>
    <name evidence="12" type="ORF">ENK37_04825</name>
</gene>
<keyword evidence="6" id="KW-0067">ATP-binding</keyword>
<evidence type="ECO:0000256" key="3">
    <source>
        <dbReference type="ARBA" id="ARBA00022598"/>
    </source>
</evidence>
<dbReference type="Gene3D" id="3.40.1190.10">
    <property type="entry name" value="Mur-like, catalytic domain"/>
    <property type="match status" value="1"/>
</dbReference>
<reference evidence="12" key="1">
    <citation type="journal article" date="2020" name="mSystems">
        <title>Genome- and Community-Level Interaction Insights into Carbon Utilization and Element Cycling Functions of Hydrothermarchaeota in Hydrothermal Sediment.</title>
        <authorList>
            <person name="Zhou Z."/>
            <person name="Liu Y."/>
            <person name="Xu W."/>
            <person name="Pan J."/>
            <person name="Luo Z.H."/>
            <person name="Li M."/>
        </authorList>
    </citation>
    <scope>NUCLEOTIDE SEQUENCE [LARGE SCALE GENOMIC DNA]</scope>
    <source>
        <strain evidence="12">HyVt-570</strain>
    </source>
</reference>
<dbReference type="GO" id="GO:0008841">
    <property type="term" value="F:dihydrofolate synthase activity"/>
    <property type="evidence" value="ECO:0007669"/>
    <property type="project" value="TreeGrafter"/>
</dbReference>
<evidence type="ECO:0000256" key="2">
    <source>
        <dbReference type="ARBA" id="ARBA00013025"/>
    </source>
</evidence>
<dbReference type="SUPFAM" id="SSF53623">
    <property type="entry name" value="MurD-like peptide ligases, catalytic domain"/>
    <property type="match status" value="1"/>
</dbReference>
<name>A0A7C4VC65_9DEIN</name>
<organism evidence="12">
    <name type="scientific">Oceanithermus profundus</name>
    <dbReference type="NCBI Taxonomy" id="187137"/>
    <lineage>
        <taxon>Bacteria</taxon>
        <taxon>Thermotogati</taxon>
        <taxon>Deinococcota</taxon>
        <taxon>Deinococci</taxon>
        <taxon>Thermales</taxon>
        <taxon>Thermaceae</taxon>
        <taxon>Oceanithermus</taxon>
    </lineage>
</organism>
<comment type="caution">
    <text evidence="12">The sequence shown here is derived from an EMBL/GenBank/DDBJ whole genome shotgun (WGS) entry which is preliminary data.</text>
</comment>
<dbReference type="Pfam" id="PF08245">
    <property type="entry name" value="Mur_ligase_M"/>
    <property type="match status" value="1"/>
</dbReference>
<dbReference type="PANTHER" id="PTHR11136">
    <property type="entry name" value="FOLYLPOLYGLUTAMATE SYNTHASE-RELATED"/>
    <property type="match status" value="1"/>
</dbReference>
<dbReference type="Pfam" id="PF02875">
    <property type="entry name" value="Mur_ligase_C"/>
    <property type="match status" value="1"/>
</dbReference>
<dbReference type="GO" id="GO:0046872">
    <property type="term" value="F:metal ion binding"/>
    <property type="evidence" value="ECO:0007669"/>
    <property type="project" value="UniProtKB-KW"/>
</dbReference>
<dbReference type="EC" id="6.3.2.17" evidence="2"/>
<dbReference type="SUPFAM" id="SSF53244">
    <property type="entry name" value="MurD-like peptide ligases, peptide-binding domain"/>
    <property type="match status" value="1"/>
</dbReference>
<protein>
    <recommendedName>
        <fullName evidence="2">tetrahydrofolate synthase</fullName>
        <ecNumber evidence="2">6.3.2.17</ecNumber>
    </recommendedName>
    <alternativeName>
        <fullName evidence="8">Tetrahydrofolylpolyglutamate synthase</fullName>
    </alternativeName>
</protein>
<proteinExistence type="inferred from homology"/>
<dbReference type="InterPro" id="IPR013221">
    <property type="entry name" value="Mur_ligase_cen"/>
</dbReference>
<evidence type="ECO:0000256" key="4">
    <source>
        <dbReference type="ARBA" id="ARBA00022723"/>
    </source>
</evidence>
<dbReference type="GO" id="GO:0004326">
    <property type="term" value="F:tetrahydrofolylpolyglutamate synthase activity"/>
    <property type="evidence" value="ECO:0007669"/>
    <property type="project" value="UniProtKB-EC"/>
</dbReference>
<evidence type="ECO:0000256" key="8">
    <source>
        <dbReference type="ARBA" id="ARBA00030592"/>
    </source>
</evidence>
<dbReference type="InterPro" id="IPR036565">
    <property type="entry name" value="Mur-like_cat_sf"/>
</dbReference>
<evidence type="ECO:0000256" key="5">
    <source>
        <dbReference type="ARBA" id="ARBA00022741"/>
    </source>
</evidence>
<feature type="domain" description="Mur ligase C-terminal" evidence="10">
    <location>
        <begin position="266"/>
        <end position="367"/>
    </location>
</feature>
<dbReference type="InterPro" id="IPR036615">
    <property type="entry name" value="Mur_ligase_C_dom_sf"/>
</dbReference>
<dbReference type="InterPro" id="IPR004101">
    <property type="entry name" value="Mur_ligase_C"/>
</dbReference>
<dbReference type="PANTHER" id="PTHR11136:SF0">
    <property type="entry name" value="DIHYDROFOLATE SYNTHETASE-RELATED"/>
    <property type="match status" value="1"/>
</dbReference>
<comment type="similarity">
    <text evidence="1">Belongs to the folylpolyglutamate synthase family.</text>
</comment>
<dbReference type="Gene3D" id="3.90.190.20">
    <property type="entry name" value="Mur ligase, C-terminal domain"/>
    <property type="match status" value="1"/>
</dbReference>
<sequence>MYAEAVRWLTSQRRAGRARGAGRLREAWARLGGAFPQARFVHVLGTNGKGSVAAFLEQGLVAAGLRTGAFTSPHLVDLRERVRVQGRPVGQGPLVDFVRRARALELADPPAFFEWMLAFALERFADAGVERAVLEAGVGGASDATMFAAERVVLTVLTNVGEDHLASFGTLEALARDKAGAVRPGVPVVTAARGTGLRVLEAAARRQHAPLYVYDPEDSLFALPRAPALAGAFQRENAALAVAALRLLGAGEEAVHAALAHAHLPGRLERRSLRGRAVILDGAHNPPAARALLRELPERYRLVFGAQPHKDVGSMLALLARRAAGVVLTWPLPGPLAGHLYEADPRAALELAARAANEDEPVVVTGSLYLVGRLLGAGLGQ</sequence>
<keyword evidence="7" id="KW-0460">Magnesium</keyword>
<feature type="domain" description="Mur ligase central" evidence="11">
    <location>
        <begin position="117"/>
        <end position="179"/>
    </location>
</feature>
<dbReference type="InterPro" id="IPR001645">
    <property type="entry name" value="Folylpolyglutamate_synth"/>
</dbReference>
<keyword evidence="3" id="KW-0436">Ligase</keyword>
<evidence type="ECO:0000313" key="12">
    <source>
        <dbReference type="EMBL" id="HGY09364.1"/>
    </source>
</evidence>
<evidence type="ECO:0000256" key="1">
    <source>
        <dbReference type="ARBA" id="ARBA00008276"/>
    </source>
</evidence>
<dbReference type="EMBL" id="DRPZ01000133">
    <property type="protein sequence ID" value="HGY09364.1"/>
    <property type="molecule type" value="Genomic_DNA"/>
</dbReference>
<keyword evidence="4" id="KW-0479">Metal-binding</keyword>
<keyword evidence="5" id="KW-0547">Nucleotide-binding</keyword>
<evidence type="ECO:0000259" key="11">
    <source>
        <dbReference type="Pfam" id="PF08245"/>
    </source>
</evidence>
<dbReference type="AlphaFoldDB" id="A0A7C4VC65"/>